<dbReference type="InterPro" id="IPR050955">
    <property type="entry name" value="Plant_Biomass_Hydrol_Est"/>
</dbReference>
<dbReference type="Pfam" id="PF00553">
    <property type="entry name" value="CBM_2"/>
    <property type="match status" value="1"/>
</dbReference>
<evidence type="ECO:0000313" key="6">
    <source>
        <dbReference type="EMBL" id="MBP2328223.1"/>
    </source>
</evidence>
<dbReference type="InterPro" id="IPR010126">
    <property type="entry name" value="Esterase_phb"/>
</dbReference>
<keyword evidence="1 4" id="KW-0732">Signal</keyword>
<evidence type="ECO:0000313" key="7">
    <source>
        <dbReference type="Proteomes" id="UP001519332"/>
    </source>
</evidence>
<evidence type="ECO:0000259" key="5">
    <source>
        <dbReference type="PROSITE" id="PS51173"/>
    </source>
</evidence>
<comment type="caution">
    <text evidence="6">The sequence shown here is derived from an EMBL/GenBank/DDBJ whole genome shotgun (WGS) entry which is preliminary data.</text>
</comment>
<organism evidence="6 7">
    <name type="scientific">Kibdelosporangium banguiense</name>
    <dbReference type="NCBI Taxonomy" id="1365924"/>
    <lineage>
        <taxon>Bacteria</taxon>
        <taxon>Bacillati</taxon>
        <taxon>Actinomycetota</taxon>
        <taxon>Actinomycetes</taxon>
        <taxon>Pseudonocardiales</taxon>
        <taxon>Pseudonocardiaceae</taxon>
        <taxon>Kibdelosporangium</taxon>
    </lineage>
</organism>
<feature type="region of interest" description="Disordered" evidence="3">
    <location>
        <begin position="251"/>
        <end position="272"/>
    </location>
</feature>
<evidence type="ECO:0000256" key="3">
    <source>
        <dbReference type="SAM" id="MobiDB-lite"/>
    </source>
</evidence>
<dbReference type="Gene3D" id="2.60.40.290">
    <property type="match status" value="1"/>
</dbReference>
<dbReference type="PANTHER" id="PTHR43037:SF5">
    <property type="entry name" value="FERULOYL ESTERASE"/>
    <property type="match status" value="1"/>
</dbReference>
<feature type="signal peptide" evidence="4">
    <location>
        <begin position="1"/>
        <end position="28"/>
    </location>
</feature>
<evidence type="ECO:0000256" key="2">
    <source>
        <dbReference type="ARBA" id="ARBA00022801"/>
    </source>
</evidence>
<evidence type="ECO:0000256" key="1">
    <source>
        <dbReference type="ARBA" id="ARBA00022729"/>
    </source>
</evidence>
<proteinExistence type="predicted"/>
<dbReference type="Pfam" id="PF10503">
    <property type="entry name" value="Esterase_PHB"/>
    <property type="match status" value="1"/>
</dbReference>
<gene>
    <name evidence="6" type="ORF">JOF56_008608</name>
</gene>
<dbReference type="InterPro" id="IPR029058">
    <property type="entry name" value="AB_hydrolase_fold"/>
</dbReference>
<dbReference type="NCBIfam" id="TIGR01840">
    <property type="entry name" value="esterase_phb"/>
    <property type="match status" value="1"/>
</dbReference>
<dbReference type="InterPro" id="IPR012291">
    <property type="entry name" value="CBM2_carb-bd_dom_sf"/>
</dbReference>
<dbReference type="SUPFAM" id="SSF53474">
    <property type="entry name" value="alpha/beta-Hydrolases"/>
    <property type="match status" value="2"/>
</dbReference>
<keyword evidence="2" id="KW-0378">Hydrolase</keyword>
<feature type="domain" description="CBM2" evidence="5">
    <location>
        <begin position="316"/>
        <end position="425"/>
    </location>
</feature>
<evidence type="ECO:0000256" key="4">
    <source>
        <dbReference type="SAM" id="SignalP"/>
    </source>
</evidence>
<dbReference type="RefSeq" id="WP_209645260.1">
    <property type="nucleotide sequence ID" value="NZ_JAGINW010000001.1"/>
</dbReference>
<dbReference type="EMBL" id="JAGINW010000001">
    <property type="protein sequence ID" value="MBP2328223.1"/>
    <property type="molecule type" value="Genomic_DNA"/>
</dbReference>
<protein>
    <submittedName>
        <fullName evidence="6">Poly(Hydroxyalkanoate) depolymerase family esterase</fullName>
    </submittedName>
</protein>
<dbReference type="InterPro" id="IPR001919">
    <property type="entry name" value="CBD2"/>
</dbReference>
<dbReference type="Proteomes" id="UP001519332">
    <property type="component" value="Unassembled WGS sequence"/>
</dbReference>
<dbReference type="PANTHER" id="PTHR43037">
    <property type="entry name" value="UNNAMED PRODUCT-RELATED"/>
    <property type="match status" value="1"/>
</dbReference>
<reference evidence="6 7" key="1">
    <citation type="submission" date="2021-03" db="EMBL/GenBank/DDBJ databases">
        <title>Sequencing the genomes of 1000 actinobacteria strains.</title>
        <authorList>
            <person name="Klenk H.-P."/>
        </authorList>
    </citation>
    <scope>NUCLEOTIDE SEQUENCE [LARGE SCALE GENOMIC DNA]</scope>
    <source>
        <strain evidence="6 7">DSM 46670</strain>
    </source>
</reference>
<keyword evidence="7" id="KW-1185">Reference proteome</keyword>
<dbReference type="Gene3D" id="3.40.50.1820">
    <property type="entry name" value="alpha/beta hydrolase"/>
    <property type="match status" value="1"/>
</dbReference>
<dbReference type="PROSITE" id="PS51173">
    <property type="entry name" value="CBM2"/>
    <property type="match status" value="1"/>
</dbReference>
<sequence>MLRTKAAIVGTATLLAAMGIAFAPPAAAASLTEVPNFGSNPGNLRMHVYVPNAVRPTPAIVVAMHPCGGNGPQFYQSSEFGRLADQHGFVVIYPSASNKKFNCFDNWSDASKIRGAGTDVESIISMIMYAKRQYQGDPNRVYATGSSSGAMMTNAIAALYPDVIKAGAAFMGVPFACFPNEAAYQPGGNPAPCAGNLGKTPQQWGDIVRRANPSYTGPWPRMQLWHGTADNVVAYSELQEEIDQWTNVHGLGTTPTSTDKPQASWTRQRWNDSSSTTRVEAITVAGAGHNLPMSGMAQYAIQFFGLTGTTPPPPPPPDPATGCRVTYQPESWSTGFTADVRITNTGTSSVNGWTLQWTWPGNQQVTSAWNATVTQSGTQANARNVTWNGTIAPNATVSFGFQASHSGTNTAPSAFTLNGSACAAG</sequence>
<name>A0ABS4TW72_9PSEU</name>
<feature type="chain" id="PRO_5045205946" evidence="4">
    <location>
        <begin position="29"/>
        <end position="425"/>
    </location>
</feature>
<feature type="compositionally biased region" description="Polar residues" evidence="3">
    <location>
        <begin position="253"/>
        <end position="272"/>
    </location>
</feature>
<accession>A0ABS4TW72</accession>
<dbReference type="SMART" id="SM00637">
    <property type="entry name" value="CBD_II"/>
    <property type="match status" value="1"/>
</dbReference>